<accession>A0A226EY65</accession>
<feature type="compositionally biased region" description="Basic and acidic residues" evidence="5">
    <location>
        <begin position="325"/>
        <end position="343"/>
    </location>
</feature>
<feature type="region of interest" description="Disordered" evidence="5">
    <location>
        <begin position="173"/>
        <end position="240"/>
    </location>
</feature>
<dbReference type="STRING" id="158441.A0A226EY65"/>
<keyword evidence="6" id="KW-0418">Kinase</keyword>
<evidence type="ECO:0000256" key="4">
    <source>
        <dbReference type="ARBA" id="ARBA00023054"/>
    </source>
</evidence>
<dbReference type="GO" id="GO:0007165">
    <property type="term" value="P:signal transduction"/>
    <property type="evidence" value="ECO:0007669"/>
    <property type="project" value="InterPro"/>
</dbReference>
<comment type="subcellular location">
    <subcellularLocation>
        <location evidence="1">Golgi apparatus</location>
    </subcellularLocation>
</comment>
<dbReference type="InterPro" id="IPR026109">
    <property type="entry name" value="GKAP1"/>
</dbReference>
<evidence type="ECO:0000256" key="2">
    <source>
        <dbReference type="ARBA" id="ARBA00006662"/>
    </source>
</evidence>
<keyword evidence="6" id="KW-0808">Transferase</keyword>
<proteinExistence type="inferred from homology"/>
<name>A0A226EY65_FOLCA</name>
<dbReference type="GO" id="GO:0016301">
    <property type="term" value="F:kinase activity"/>
    <property type="evidence" value="ECO:0007669"/>
    <property type="project" value="UniProtKB-KW"/>
</dbReference>
<feature type="region of interest" description="Disordered" evidence="5">
    <location>
        <begin position="1"/>
        <end position="103"/>
    </location>
</feature>
<evidence type="ECO:0000256" key="5">
    <source>
        <dbReference type="SAM" id="MobiDB-lite"/>
    </source>
</evidence>
<dbReference type="Proteomes" id="UP000198287">
    <property type="component" value="Unassembled WGS sequence"/>
</dbReference>
<evidence type="ECO:0000313" key="6">
    <source>
        <dbReference type="EMBL" id="OXA62024.1"/>
    </source>
</evidence>
<keyword evidence="4" id="KW-0175">Coiled coil</keyword>
<dbReference type="OrthoDB" id="5864420at2759"/>
<evidence type="ECO:0000256" key="1">
    <source>
        <dbReference type="ARBA" id="ARBA00004555"/>
    </source>
</evidence>
<evidence type="ECO:0000313" key="7">
    <source>
        <dbReference type="Proteomes" id="UP000198287"/>
    </source>
</evidence>
<feature type="compositionally biased region" description="Basic and acidic residues" evidence="5">
    <location>
        <begin position="198"/>
        <end position="240"/>
    </location>
</feature>
<organism evidence="6 7">
    <name type="scientific">Folsomia candida</name>
    <name type="common">Springtail</name>
    <dbReference type="NCBI Taxonomy" id="158441"/>
    <lineage>
        <taxon>Eukaryota</taxon>
        <taxon>Metazoa</taxon>
        <taxon>Ecdysozoa</taxon>
        <taxon>Arthropoda</taxon>
        <taxon>Hexapoda</taxon>
        <taxon>Collembola</taxon>
        <taxon>Entomobryomorpha</taxon>
        <taxon>Isotomoidea</taxon>
        <taxon>Isotomidae</taxon>
        <taxon>Proisotominae</taxon>
        <taxon>Folsomia</taxon>
    </lineage>
</organism>
<gene>
    <name evidence="6" type="ORF">Fcan01_02752</name>
</gene>
<dbReference type="PANTHER" id="PTHR14899">
    <property type="entry name" value="G KINASE ANCHORING PROTEIN 1"/>
    <property type="match status" value="1"/>
</dbReference>
<protein>
    <submittedName>
        <fullName evidence="6">G kinase-anchoring protein 1</fullName>
    </submittedName>
</protein>
<keyword evidence="3" id="KW-0333">Golgi apparatus</keyword>
<dbReference type="EMBL" id="LNIX01000001">
    <property type="protein sequence ID" value="OXA62024.1"/>
    <property type="molecule type" value="Genomic_DNA"/>
</dbReference>
<sequence>MTFEPKMSRFAVLPDDVPEPIAKSSGDKPRKKKPADQKAKVGPVGDAAKKKGSAAKGKSLRSLAFGSASENGKKKAMIPPAPQPKPLVNGAKKTSAQWEDWQRRDTDLVDEEYETDLEAALFQSQLDFQKELSRQESEKAAAKSSKVKKKGITVPLTEFNALLLNNPKQDAAKQLANPYADEPDEELIESYRNQARLQLEREKQREQQRDASTKRTSSEGHPHSKERARESEYDEQNRTIENLRAENELLKSELENSNRELESYKARLKKVHEIFQGAQELKDKAKIIFQVETLTKFQEDLQEQIQVLHSQLEQERSKSHAAINEQRRLMEQSRRRTNTEVSA</sequence>
<dbReference type="PANTHER" id="PTHR14899:SF0">
    <property type="entry name" value="G KINASE-ANCHORING PROTEIN 1"/>
    <property type="match status" value="1"/>
</dbReference>
<feature type="compositionally biased region" description="Basic and acidic residues" evidence="5">
    <location>
        <begin position="131"/>
        <end position="141"/>
    </location>
</feature>
<comment type="caution">
    <text evidence="6">The sequence shown here is derived from an EMBL/GenBank/DDBJ whole genome shotgun (WGS) entry which is preliminary data.</text>
</comment>
<dbReference type="OMA" id="FNSMGTS"/>
<comment type="similarity">
    <text evidence="2">Belongs to the GKAP1 family.</text>
</comment>
<reference evidence="6 7" key="1">
    <citation type="submission" date="2015-12" db="EMBL/GenBank/DDBJ databases">
        <title>The genome of Folsomia candida.</title>
        <authorList>
            <person name="Faddeeva A."/>
            <person name="Derks M.F."/>
            <person name="Anvar Y."/>
            <person name="Smit S."/>
            <person name="Van Straalen N."/>
            <person name="Roelofs D."/>
        </authorList>
    </citation>
    <scope>NUCLEOTIDE SEQUENCE [LARGE SCALE GENOMIC DNA]</scope>
    <source>
        <strain evidence="6 7">VU population</strain>
        <tissue evidence="6">Whole body</tissue>
    </source>
</reference>
<dbReference type="AlphaFoldDB" id="A0A226EY65"/>
<feature type="region of interest" description="Disordered" evidence="5">
    <location>
        <begin position="312"/>
        <end position="343"/>
    </location>
</feature>
<dbReference type="GO" id="GO:0005794">
    <property type="term" value="C:Golgi apparatus"/>
    <property type="evidence" value="ECO:0007669"/>
    <property type="project" value="UniProtKB-SubCell"/>
</dbReference>
<keyword evidence="7" id="KW-1185">Reference proteome</keyword>
<feature type="region of interest" description="Disordered" evidence="5">
    <location>
        <begin position="131"/>
        <end position="150"/>
    </location>
</feature>
<evidence type="ECO:0000256" key="3">
    <source>
        <dbReference type="ARBA" id="ARBA00023034"/>
    </source>
</evidence>